<dbReference type="EMBL" id="CP132353">
    <property type="protein sequence ID" value="WLS79615.1"/>
    <property type="molecule type" value="Genomic_DNA"/>
</dbReference>
<dbReference type="Gene3D" id="3.40.630.10">
    <property type="entry name" value="Zn peptidases"/>
    <property type="match status" value="2"/>
</dbReference>
<feature type="binding site" evidence="2">
    <location>
        <position position="209"/>
    </location>
    <ligand>
        <name>Mn(2+)</name>
        <dbReference type="ChEBI" id="CHEBI:29035"/>
        <label>2</label>
    </ligand>
</feature>
<dbReference type="PANTHER" id="PTHR30575:SF3">
    <property type="entry name" value="PEPTIDASE M20 DIMERISATION DOMAIN-CONTAINING PROTEIN"/>
    <property type="match status" value="1"/>
</dbReference>
<feature type="binding site" evidence="2">
    <location>
        <position position="149"/>
    </location>
    <ligand>
        <name>Mn(2+)</name>
        <dbReference type="ChEBI" id="CHEBI:29035"/>
        <label>2</label>
    </ligand>
</feature>
<keyword evidence="2" id="KW-0464">Manganese</keyword>
<dbReference type="Pfam" id="PF07687">
    <property type="entry name" value="M20_dimer"/>
    <property type="match status" value="1"/>
</dbReference>
<evidence type="ECO:0000259" key="3">
    <source>
        <dbReference type="Pfam" id="PF07687"/>
    </source>
</evidence>
<evidence type="ECO:0000313" key="5">
    <source>
        <dbReference type="Proteomes" id="UP001228139"/>
    </source>
</evidence>
<feature type="binding site" evidence="2">
    <location>
        <position position="406"/>
    </location>
    <ligand>
        <name>Mn(2+)</name>
        <dbReference type="ChEBI" id="CHEBI:29035"/>
        <label>2</label>
    </ligand>
</feature>
<feature type="domain" description="Peptidase M20 dimerisation" evidence="3">
    <location>
        <begin position="232"/>
        <end position="320"/>
    </location>
</feature>
<evidence type="ECO:0000313" key="4">
    <source>
        <dbReference type="EMBL" id="WLS79615.1"/>
    </source>
</evidence>
<gene>
    <name evidence="4" type="ORF">Q3V30_03630</name>
</gene>
<dbReference type="GO" id="GO:0046872">
    <property type="term" value="F:metal ion binding"/>
    <property type="evidence" value="ECO:0007669"/>
    <property type="project" value="UniProtKB-KW"/>
</dbReference>
<dbReference type="InterPro" id="IPR017439">
    <property type="entry name" value="Amidohydrolase"/>
</dbReference>
<comment type="cofactor">
    <cofactor evidence="2">
        <name>Mn(2+)</name>
        <dbReference type="ChEBI" id="CHEBI:29035"/>
    </cofactor>
    <text evidence="2">The Mn(2+) ion enhances activity.</text>
</comment>
<evidence type="ECO:0000256" key="1">
    <source>
        <dbReference type="ARBA" id="ARBA00022801"/>
    </source>
</evidence>
<dbReference type="InterPro" id="IPR036264">
    <property type="entry name" value="Bact_exopeptidase_dim_dom"/>
</dbReference>
<dbReference type="GO" id="GO:0071713">
    <property type="term" value="F:para-aminobenzoyl-glutamate hydrolase activity"/>
    <property type="evidence" value="ECO:0007669"/>
    <property type="project" value="TreeGrafter"/>
</dbReference>
<dbReference type="KEGG" id="epi:Q3V30_03630"/>
<proteinExistence type="predicted"/>
<sequence length="438" mass="47320">MDQAVADFVREITPALQERRRDLHKFAESGWLEFRTATLVAEELHRLGYSLKLGREVIDAQSRMGLPSAEVLAQQEQRALSQGALPQWLSHFSGGFCGIVATLETGRPGPVIAFRVDMDALDVIELQEPEHRPFAEGFASCNEGMMHACGHDGHTTIGLGLAQVLKQFESRLTGTIKLIFQPAEEGTRGAKSMVAAGVLDDVDFFTAIHIGTGVPAGELVCGNDSFMATTKLDVTFRGVASHAGARPEEGNNALLAAAQATLALHTLPQHSGGSSRINVGVLQAGTGRNVVADRAFMKVETRGATNEINDFIYQKALQALAGAAAMYDVQHEIALMGAARSSQPTQPWVNFIRQQAGQIPELTSLVDKREQAAGSEDATYMMERVKELGGQASYIIFGTELSAGHHNEKFDFNEQVMATAVKTLAALAFNIQDFREEA</sequence>
<accession>A0AA50DKQ4</accession>
<dbReference type="InterPro" id="IPR011650">
    <property type="entry name" value="Peptidase_M20_dimer"/>
</dbReference>
<dbReference type="PANTHER" id="PTHR30575">
    <property type="entry name" value="PEPTIDASE M20"/>
    <property type="match status" value="1"/>
</dbReference>
<dbReference type="RefSeq" id="WP_306210563.1">
    <property type="nucleotide sequence ID" value="NZ_CP132353.1"/>
</dbReference>
<protein>
    <submittedName>
        <fullName evidence="4">Amidohydrolase</fullName>
    </submittedName>
</protein>
<reference evidence="4 5" key="1">
    <citation type="submission" date="2023-07" db="EMBL/GenBank/DDBJ databases">
        <title>Pathogenic bacteria of pear tree diseases.</title>
        <authorList>
            <person name="Zhang Z."/>
            <person name="He L."/>
            <person name="Huang R."/>
        </authorList>
    </citation>
    <scope>NUCLEOTIDE SEQUENCE [LARGE SCALE GENOMIC DNA]</scope>
    <source>
        <strain evidence="4 5">DE2</strain>
    </source>
</reference>
<keyword evidence="2" id="KW-0479">Metal-binding</keyword>
<feature type="binding site" evidence="2">
    <location>
        <position position="151"/>
    </location>
    <ligand>
        <name>Mn(2+)</name>
        <dbReference type="ChEBI" id="CHEBI:29035"/>
        <label>2</label>
    </ligand>
</feature>
<dbReference type="NCBIfam" id="TIGR01891">
    <property type="entry name" value="amidohydrolases"/>
    <property type="match status" value="1"/>
</dbReference>
<dbReference type="GO" id="GO:0016805">
    <property type="term" value="F:dipeptidase activity"/>
    <property type="evidence" value="ECO:0007669"/>
    <property type="project" value="TreeGrafter"/>
</dbReference>
<keyword evidence="1" id="KW-0378">Hydrolase</keyword>
<dbReference type="AlphaFoldDB" id="A0AA50DKQ4"/>
<keyword evidence="5" id="KW-1185">Reference proteome</keyword>
<dbReference type="Pfam" id="PF01546">
    <property type="entry name" value="Peptidase_M20"/>
    <property type="match status" value="1"/>
</dbReference>
<evidence type="ECO:0000256" key="2">
    <source>
        <dbReference type="PIRSR" id="PIRSR005962-1"/>
    </source>
</evidence>
<name>A0AA50DKQ4_9GAMM</name>
<dbReference type="Proteomes" id="UP001228139">
    <property type="component" value="Chromosome"/>
</dbReference>
<dbReference type="SUPFAM" id="SSF55031">
    <property type="entry name" value="Bacterial exopeptidase dimerisation domain"/>
    <property type="match status" value="1"/>
</dbReference>
<dbReference type="InterPro" id="IPR002933">
    <property type="entry name" value="Peptidase_M20"/>
</dbReference>
<dbReference type="GO" id="GO:0046657">
    <property type="term" value="P:folic acid catabolic process"/>
    <property type="evidence" value="ECO:0007669"/>
    <property type="project" value="TreeGrafter"/>
</dbReference>
<dbReference type="SUPFAM" id="SSF53187">
    <property type="entry name" value="Zn-dependent exopeptidases"/>
    <property type="match status" value="1"/>
</dbReference>
<dbReference type="InterPro" id="IPR052030">
    <property type="entry name" value="Peptidase_M20/M20A_hydrolases"/>
</dbReference>
<dbReference type="GO" id="GO:0005737">
    <property type="term" value="C:cytoplasm"/>
    <property type="evidence" value="ECO:0007669"/>
    <property type="project" value="TreeGrafter"/>
</dbReference>
<dbReference type="PIRSF" id="PIRSF005962">
    <property type="entry name" value="Pept_M20D_amidohydro"/>
    <property type="match status" value="1"/>
</dbReference>
<feature type="binding site" evidence="2">
    <location>
        <position position="185"/>
    </location>
    <ligand>
        <name>Mn(2+)</name>
        <dbReference type="ChEBI" id="CHEBI:29035"/>
        <label>2</label>
    </ligand>
</feature>
<organism evidence="4 5">
    <name type="scientific">Erwinia pyri</name>
    <dbReference type="NCBI Taxonomy" id="3062598"/>
    <lineage>
        <taxon>Bacteria</taxon>
        <taxon>Pseudomonadati</taxon>
        <taxon>Pseudomonadota</taxon>
        <taxon>Gammaproteobacteria</taxon>
        <taxon>Enterobacterales</taxon>
        <taxon>Erwiniaceae</taxon>
        <taxon>Erwinia</taxon>
    </lineage>
</organism>